<organism evidence="1 2">
    <name type="scientific">Tumebacillus avium</name>
    <dbReference type="NCBI Taxonomy" id="1903704"/>
    <lineage>
        <taxon>Bacteria</taxon>
        <taxon>Bacillati</taxon>
        <taxon>Bacillota</taxon>
        <taxon>Bacilli</taxon>
        <taxon>Bacillales</taxon>
        <taxon>Alicyclobacillaceae</taxon>
        <taxon>Tumebacillus</taxon>
    </lineage>
</organism>
<dbReference type="Pfam" id="PF04445">
    <property type="entry name" value="SAM_MT"/>
    <property type="match status" value="1"/>
</dbReference>
<gene>
    <name evidence="1" type="ORF">CBW65_18375</name>
</gene>
<keyword evidence="2" id="KW-1185">Reference proteome</keyword>
<dbReference type="OrthoDB" id="1653798at2"/>
<evidence type="ECO:0008006" key="3">
    <source>
        <dbReference type="Google" id="ProtNLM"/>
    </source>
</evidence>
<dbReference type="PANTHER" id="PTHR36112:SF1">
    <property type="entry name" value="RIBOSOMAL RNA SMALL SUBUNIT METHYLTRANSFERASE J"/>
    <property type="match status" value="1"/>
</dbReference>
<dbReference type="EMBL" id="CP021434">
    <property type="protein sequence ID" value="ARU62724.1"/>
    <property type="molecule type" value="Genomic_DNA"/>
</dbReference>
<dbReference type="AlphaFoldDB" id="A0A1Y0ITP2"/>
<protein>
    <recommendedName>
        <fullName evidence="3">SAM-dependent methyltransferase</fullName>
    </recommendedName>
</protein>
<dbReference type="InterPro" id="IPR007536">
    <property type="entry name" value="16SrRNA_methylTrfase_J"/>
</dbReference>
<proteinExistence type="predicted"/>
<name>A0A1Y0ITP2_9BACL</name>
<dbReference type="InterPro" id="IPR029063">
    <property type="entry name" value="SAM-dependent_MTases_sf"/>
</dbReference>
<dbReference type="RefSeq" id="WP_087458078.1">
    <property type="nucleotide sequence ID" value="NZ_CP021434.1"/>
</dbReference>
<accession>A0A1Y0ITP2</accession>
<evidence type="ECO:0000313" key="1">
    <source>
        <dbReference type="EMBL" id="ARU62724.1"/>
    </source>
</evidence>
<evidence type="ECO:0000313" key="2">
    <source>
        <dbReference type="Proteomes" id="UP000195437"/>
    </source>
</evidence>
<dbReference type="PANTHER" id="PTHR36112">
    <property type="entry name" value="RIBOSOMAL RNA SMALL SUBUNIT METHYLTRANSFERASE J"/>
    <property type="match status" value="1"/>
</dbReference>
<sequence length="264" mass="29764">MQNRPITVTTGLKVRDEYVEQAHVYAEAIGGTYVERKKRGLGKMQEIYGDPLLVVSERVKLHIGDEEFFFHPSMANTRIKRLKSGDNDIVIEYTDARPGDVILDCTLGLGSDSIVFAHVAGETGRVIGVESSPVIAYIVQRGLKEVTVDVKAVNEAMRRVEVVCADHLDYLRSLPDKSVDIVYFDPMFRRTVEKSQAMEPMRVLGNDRPVELAAIEEAKRVARRRVVMKERWYSKEFARLGFQILRKSSGSTNYGVIDLEEAGI</sequence>
<dbReference type="Gene3D" id="3.40.50.150">
    <property type="entry name" value="Vaccinia Virus protein VP39"/>
    <property type="match status" value="1"/>
</dbReference>
<dbReference type="KEGG" id="tum:CBW65_18375"/>
<dbReference type="GO" id="GO:0008990">
    <property type="term" value="F:rRNA (guanine-N2-)-methyltransferase activity"/>
    <property type="evidence" value="ECO:0007669"/>
    <property type="project" value="InterPro"/>
</dbReference>
<reference evidence="2" key="1">
    <citation type="submission" date="2017-05" db="EMBL/GenBank/DDBJ databases">
        <authorList>
            <person name="Sung H."/>
        </authorList>
    </citation>
    <scope>NUCLEOTIDE SEQUENCE [LARGE SCALE GENOMIC DNA]</scope>
    <source>
        <strain evidence="2">AR23208</strain>
    </source>
</reference>
<dbReference type="Proteomes" id="UP000195437">
    <property type="component" value="Chromosome"/>
</dbReference>
<dbReference type="SUPFAM" id="SSF53335">
    <property type="entry name" value="S-adenosyl-L-methionine-dependent methyltransferases"/>
    <property type="match status" value="1"/>
</dbReference>